<accession>A0ABY0INP4</accession>
<sequence length="620" mass="67966">MPDSHQGDSAQKAFLGLISRRFIASAYDLVALIVCWLAAYWLRFNLSLPDEYLRAGLFSLAILVPVYVPLFWLSGLYRGIWRYASLMDLRRIIVSVGLGGLVTAVAVFMTGMPGVPRSVLVLHPILLILAMGGGRFLYRAWKDRCLYGHLALSGESVLILGAGEVGERLIRELQRSPQWRVAGLLDNDPAKHGREVHGVKIRGDIASMVHWAKELEVGHVIVAMPSVSAAVRRGAMEQAVQAGLKVLTVPALDDLLSGRVSLSQIRQVELEDILGREPVQLDDAGLSRLIAERTILVTGAGGSIGSELARQIARFAPRQLVLFEVSEFALYQIEQEFRRTFPGLDVVCVVGDVKDEARLQQVFAAYRPALVFHAAAYKHVPLMESANAWEAVRNNVLGTWRVAMAARQAGVEKMVLISTDKAVNPTNVMGTTKRMAERVVQSLEQAGGGTQFIVVRFGNVLGSNGSVIPTFREQIARGGPVTVTHPDIIRYFMLIPEAAQLVLQAGLMGNGGEIFVLDMGEPVKIVDLARDLIRLSGFTEEEIPIEFTGLRPGEKLYEELLADNEMTLPTPHAKLRVAKAESAPEEAWIGDLARWLETPPADVAGIKAGLARFVPEYRPQ</sequence>
<dbReference type="Proteomes" id="UP000292136">
    <property type="component" value="Unassembled WGS sequence"/>
</dbReference>
<feature type="transmembrane region" description="Helical" evidence="2">
    <location>
        <begin position="118"/>
        <end position="138"/>
    </location>
</feature>
<proteinExistence type="inferred from homology"/>
<evidence type="ECO:0000313" key="5">
    <source>
        <dbReference type="Proteomes" id="UP000292136"/>
    </source>
</evidence>
<comment type="caution">
    <text evidence="4">The sequence shown here is derived from an EMBL/GenBank/DDBJ whole genome shotgun (WGS) entry which is preliminary data.</text>
</comment>
<reference evidence="4 5" key="1">
    <citation type="submission" date="2019-02" db="EMBL/GenBank/DDBJ databases">
        <title>Genomic Encyclopedia of Type Strains, Phase IV (KMG-IV): sequencing the most valuable type-strain genomes for metagenomic binning, comparative biology and taxonomic classification.</title>
        <authorList>
            <person name="Goeker M."/>
        </authorList>
    </citation>
    <scope>NUCLEOTIDE SEQUENCE [LARGE SCALE GENOMIC DNA]</scope>
    <source>
        <strain evidence="4 5">DSM 21223</strain>
    </source>
</reference>
<dbReference type="Pfam" id="PF02719">
    <property type="entry name" value="Polysacc_synt_2"/>
    <property type="match status" value="1"/>
</dbReference>
<feature type="transmembrane region" description="Helical" evidence="2">
    <location>
        <begin position="92"/>
        <end position="112"/>
    </location>
</feature>
<dbReference type="InterPro" id="IPR051203">
    <property type="entry name" value="Polysaccharide_Synthase-Rel"/>
</dbReference>
<feature type="transmembrane region" description="Helical" evidence="2">
    <location>
        <begin position="22"/>
        <end position="43"/>
    </location>
</feature>
<dbReference type="EMBL" id="SHKM01000002">
    <property type="protein sequence ID" value="RZT76847.1"/>
    <property type="molecule type" value="Genomic_DNA"/>
</dbReference>
<dbReference type="Gene3D" id="3.40.50.720">
    <property type="entry name" value="NAD(P)-binding Rossmann-like Domain"/>
    <property type="match status" value="2"/>
</dbReference>
<dbReference type="RefSeq" id="WP_014235515.1">
    <property type="nucleotide sequence ID" value="NZ_SHKM01000002.1"/>
</dbReference>
<evidence type="ECO:0000259" key="3">
    <source>
        <dbReference type="Pfam" id="PF02719"/>
    </source>
</evidence>
<gene>
    <name evidence="4" type="ORF">EV678_2730</name>
</gene>
<evidence type="ECO:0000313" key="4">
    <source>
        <dbReference type="EMBL" id="RZT76847.1"/>
    </source>
</evidence>
<dbReference type="SUPFAM" id="SSF51735">
    <property type="entry name" value="NAD(P)-binding Rossmann-fold domains"/>
    <property type="match status" value="2"/>
</dbReference>
<evidence type="ECO:0000256" key="2">
    <source>
        <dbReference type="SAM" id="Phobius"/>
    </source>
</evidence>
<dbReference type="PANTHER" id="PTHR43318">
    <property type="entry name" value="UDP-N-ACETYLGLUCOSAMINE 4,6-DEHYDRATASE"/>
    <property type="match status" value="1"/>
</dbReference>
<evidence type="ECO:0000256" key="1">
    <source>
        <dbReference type="ARBA" id="ARBA00007430"/>
    </source>
</evidence>
<dbReference type="InterPro" id="IPR036291">
    <property type="entry name" value="NAD(P)-bd_dom_sf"/>
</dbReference>
<dbReference type="InterPro" id="IPR003869">
    <property type="entry name" value="Polysac_CapD-like"/>
</dbReference>
<dbReference type="PANTHER" id="PTHR43318:SF1">
    <property type="entry name" value="POLYSACCHARIDE BIOSYNTHESIS PROTEIN EPSC-RELATED"/>
    <property type="match status" value="1"/>
</dbReference>
<dbReference type="Pfam" id="PF13727">
    <property type="entry name" value="CoA_binding_3"/>
    <property type="match status" value="1"/>
</dbReference>
<comment type="similarity">
    <text evidence="1">Belongs to the polysaccharide synthase family.</text>
</comment>
<name>A0ABY0INP4_9RHOO</name>
<protein>
    <submittedName>
        <fullName evidence="4">FlaA1/EpsC-like NDP-sugar epimerase</fullName>
    </submittedName>
</protein>
<keyword evidence="5" id="KW-1185">Reference proteome</keyword>
<keyword evidence="2" id="KW-0472">Membrane</keyword>
<dbReference type="CDD" id="cd05237">
    <property type="entry name" value="UDP_invert_4-6DH_SDR_e"/>
    <property type="match status" value="1"/>
</dbReference>
<feature type="transmembrane region" description="Helical" evidence="2">
    <location>
        <begin position="55"/>
        <end position="80"/>
    </location>
</feature>
<organism evidence="4 5">
    <name type="scientific">Azospira oryzae</name>
    <dbReference type="NCBI Taxonomy" id="146939"/>
    <lineage>
        <taxon>Bacteria</taxon>
        <taxon>Pseudomonadati</taxon>
        <taxon>Pseudomonadota</taxon>
        <taxon>Betaproteobacteria</taxon>
        <taxon>Rhodocyclales</taxon>
        <taxon>Rhodocyclaceae</taxon>
        <taxon>Azospira</taxon>
    </lineage>
</organism>
<feature type="domain" description="Polysaccharide biosynthesis protein CapD-like" evidence="3">
    <location>
        <begin position="295"/>
        <end position="578"/>
    </location>
</feature>
<keyword evidence="2" id="KW-1133">Transmembrane helix</keyword>
<keyword evidence="2" id="KW-0812">Transmembrane</keyword>